<protein>
    <submittedName>
        <fullName evidence="2">Type II toxin-antitoxin system HicB family antitoxin</fullName>
    </submittedName>
</protein>
<dbReference type="SUPFAM" id="SSF143100">
    <property type="entry name" value="TTHA1013/TTHA0281-like"/>
    <property type="match status" value="1"/>
</dbReference>
<dbReference type="Proteomes" id="UP001500067">
    <property type="component" value="Unassembled WGS sequence"/>
</dbReference>
<gene>
    <name evidence="2" type="ORF">GCM10023093_16140</name>
</gene>
<dbReference type="InterPro" id="IPR051404">
    <property type="entry name" value="TA_system_antitoxin"/>
</dbReference>
<accession>A0ABP8NE75</accession>
<dbReference type="EMBL" id="BAABFA010000010">
    <property type="protein sequence ID" value="GAA4464879.1"/>
    <property type="molecule type" value="Genomic_DNA"/>
</dbReference>
<dbReference type="RefSeq" id="WP_345081297.1">
    <property type="nucleotide sequence ID" value="NZ_BAABFA010000010.1"/>
</dbReference>
<name>A0ABP8NE75_9BACT</name>
<evidence type="ECO:0000313" key="3">
    <source>
        <dbReference type="Proteomes" id="UP001500067"/>
    </source>
</evidence>
<proteinExistence type="predicted"/>
<sequence>MATQKYHFPILIEQDEDDIFIVSCPVFKGCHSYGKTIDEAMKNIQEVIEMCLEEEKPNSLNHFIGFREIEMQVAV</sequence>
<dbReference type="PANTHER" id="PTHR34504">
    <property type="entry name" value="ANTITOXIN HICB"/>
    <property type="match status" value="1"/>
</dbReference>
<evidence type="ECO:0000259" key="1">
    <source>
        <dbReference type="Pfam" id="PF15919"/>
    </source>
</evidence>
<dbReference type="InterPro" id="IPR035069">
    <property type="entry name" value="TTHA1013/TTHA0281-like"/>
</dbReference>
<reference evidence="3" key="1">
    <citation type="journal article" date="2019" name="Int. J. Syst. Evol. Microbiol.">
        <title>The Global Catalogue of Microorganisms (GCM) 10K type strain sequencing project: providing services to taxonomists for standard genome sequencing and annotation.</title>
        <authorList>
            <consortium name="The Broad Institute Genomics Platform"/>
            <consortium name="The Broad Institute Genome Sequencing Center for Infectious Disease"/>
            <person name="Wu L."/>
            <person name="Ma J."/>
        </authorList>
    </citation>
    <scope>NUCLEOTIDE SEQUENCE [LARGE SCALE GENOMIC DNA]</scope>
    <source>
        <strain evidence="3">JCM 32105</strain>
    </source>
</reference>
<dbReference type="Gene3D" id="3.30.160.250">
    <property type="match status" value="1"/>
</dbReference>
<dbReference type="PANTHER" id="PTHR34504:SF4">
    <property type="entry name" value="ANTITOXIN HICB"/>
    <property type="match status" value="1"/>
</dbReference>
<keyword evidence="3" id="KW-1185">Reference proteome</keyword>
<comment type="caution">
    <text evidence="2">The sequence shown here is derived from an EMBL/GenBank/DDBJ whole genome shotgun (WGS) entry which is preliminary data.</text>
</comment>
<evidence type="ECO:0000313" key="2">
    <source>
        <dbReference type="EMBL" id="GAA4464879.1"/>
    </source>
</evidence>
<dbReference type="Pfam" id="PF15919">
    <property type="entry name" value="HicB_lk_antitox"/>
    <property type="match status" value="1"/>
</dbReference>
<organism evidence="2 3">
    <name type="scientific">Nemorincola caseinilytica</name>
    <dbReference type="NCBI Taxonomy" id="2054315"/>
    <lineage>
        <taxon>Bacteria</taxon>
        <taxon>Pseudomonadati</taxon>
        <taxon>Bacteroidota</taxon>
        <taxon>Chitinophagia</taxon>
        <taxon>Chitinophagales</taxon>
        <taxon>Chitinophagaceae</taxon>
        <taxon>Nemorincola</taxon>
    </lineage>
</organism>
<dbReference type="InterPro" id="IPR031807">
    <property type="entry name" value="HicB-like"/>
</dbReference>
<feature type="domain" description="HicB-like antitoxin of toxin-antitoxin system" evidence="1">
    <location>
        <begin position="8"/>
        <end position="54"/>
    </location>
</feature>